<dbReference type="EMBL" id="LT882684">
    <property type="protein sequence ID" value="SMY27557.1"/>
    <property type="molecule type" value="Genomic_DNA"/>
</dbReference>
<evidence type="ECO:0000313" key="2">
    <source>
        <dbReference type="Proteomes" id="UP000215453"/>
    </source>
</evidence>
<gene>
    <name evidence="1" type="ORF">ZT1A5_G9002</name>
</gene>
<protein>
    <recommendedName>
        <fullName evidence="3">F-box domain-containing protein</fullName>
    </recommendedName>
</protein>
<evidence type="ECO:0000313" key="1">
    <source>
        <dbReference type="EMBL" id="SMY27557.1"/>
    </source>
</evidence>
<organism evidence="1 2">
    <name type="scientific">Zymoseptoria tritici ST99CH_1A5</name>
    <dbReference type="NCBI Taxonomy" id="1276529"/>
    <lineage>
        <taxon>Eukaryota</taxon>
        <taxon>Fungi</taxon>
        <taxon>Dikarya</taxon>
        <taxon>Ascomycota</taxon>
        <taxon>Pezizomycotina</taxon>
        <taxon>Dothideomycetes</taxon>
        <taxon>Dothideomycetidae</taxon>
        <taxon>Mycosphaerellales</taxon>
        <taxon>Mycosphaerellaceae</taxon>
        <taxon>Zymoseptoria</taxon>
    </lineage>
</organism>
<name>A0A1Y6LT40_ZYMTR</name>
<dbReference type="Proteomes" id="UP000215453">
    <property type="component" value="Chromosome 9"/>
</dbReference>
<dbReference type="AlphaFoldDB" id="A0A1Y6LT40"/>
<accession>A0A1Y6LT40</accession>
<evidence type="ECO:0008006" key="3">
    <source>
        <dbReference type="Google" id="ProtNLM"/>
    </source>
</evidence>
<sequence length="235" mass="27194">MEDNDAIQDNSCGLEIWFKPPKTDGIETVSNKNNIKVAKHESEEARKWKLTAARKMAERRAAAALKFKTLLHGLPQELFDKIYETTMAFDIPNAHTIKIIKGFKLPNYLHITQELRDKSAREYFANNTFSFADLRICHIWVGALKLQHSLLLSELQHESYQKLRPGETSDYKENISQTVIVRRDLAAWNCASKAGFKMDDLFSSADEWLGAYCRNETLRLEWDGWYSMMPRSSAW</sequence>
<proteinExistence type="predicted"/>
<reference evidence="1 2" key="1">
    <citation type="submission" date="2016-10" db="EMBL/GenBank/DDBJ databases">
        <authorList>
            <person name="Varghese N."/>
        </authorList>
    </citation>
    <scope>NUCLEOTIDE SEQUENCE [LARGE SCALE GENOMIC DNA]</scope>
</reference>